<reference evidence="3 4" key="1">
    <citation type="submission" date="2016-10" db="EMBL/GenBank/DDBJ databases">
        <authorList>
            <person name="de Groot N.N."/>
        </authorList>
    </citation>
    <scope>NUCLEOTIDE SEQUENCE [LARGE SCALE GENOMIC DNA]</scope>
    <source>
        <strain evidence="3 4">CGMCC 4.2023</strain>
    </source>
</reference>
<feature type="domain" description="Gfo/Idh/MocA-like oxidoreductase N-terminal" evidence="1">
    <location>
        <begin position="10"/>
        <end position="130"/>
    </location>
</feature>
<dbReference type="SUPFAM" id="SSF51735">
    <property type="entry name" value="NAD(P)-binding Rossmann-fold domains"/>
    <property type="match status" value="1"/>
</dbReference>
<dbReference type="SUPFAM" id="SSF55347">
    <property type="entry name" value="Glyceraldehyde-3-phosphate dehydrogenase-like, C-terminal domain"/>
    <property type="match status" value="1"/>
</dbReference>
<dbReference type="Gene3D" id="3.40.50.720">
    <property type="entry name" value="NAD(P)-binding Rossmann-like Domain"/>
    <property type="match status" value="1"/>
</dbReference>
<evidence type="ECO:0000313" key="3">
    <source>
        <dbReference type="EMBL" id="SEG67669.1"/>
    </source>
</evidence>
<organism evidence="3 4">
    <name type="scientific">Actinacidiphila yanglinensis</name>
    <dbReference type="NCBI Taxonomy" id="310779"/>
    <lineage>
        <taxon>Bacteria</taxon>
        <taxon>Bacillati</taxon>
        <taxon>Actinomycetota</taxon>
        <taxon>Actinomycetes</taxon>
        <taxon>Kitasatosporales</taxon>
        <taxon>Streptomycetaceae</taxon>
        <taxon>Actinacidiphila</taxon>
    </lineage>
</organism>
<dbReference type="Proteomes" id="UP000236754">
    <property type="component" value="Unassembled WGS sequence"/>
</dbReference>
<sequence>MNGSSPTPTRVALVGCGAMGEIVARDVYPAAVRGGPVELVAVVDPDDARAAAAARYTGARNHRTLADALAQEDIDAVDIRVPHHLHAALAREAIGHGRHVLIEKPIATTVADAASMVDAAKSAGVVLAVAENYPHLKAVRDARRLLAEGRLGRALAIQGTRAYRIDGVWVRDGWRKSDGPAGGILLDQGTHQVSLIRQLGGPVTAVSAAGSLDTVTLTLRLDSGLVAQSLITWHSPGPWDQAEASVIAEGGRLDVVVDYEGHTGGCVTWTPGGTDRQGAENYYDSHRLIVEDWIDAVRNGTGSRVPGAEGLEDLAVVAAAAESLDHDGAFIPVGRR</sequence>
<name>A0A1H6C3X2_9ACTN</name>
<dbReference type="InterPro" id="IPR051450">
    <property type="entry name" value="Gfo/Idh/MocA_Oxidoreductases"/>
</dbReference>
<feature type="domain" description="GFO/IDH/MocA-like oxidoreductase" evidence="2">
    <location>
        <begin position="139"/>
        <end position="253"/>
    </location>
</feature>
<dbReference type="Pfam" id="PF22725">
    <property type="entry name" value="GFO_IDH_MocA_C3"/>
    <property type="match status" value="1"/>
</dbReference>
<evidence type="ECO:0000259" key="1">
    <source>
        <dbReference type="Pfam" id="PF01408"/>
    </source>
</evidence>
<dbReference type="PANTHER" id="PTHR43377">
    <property type="entry name" value="BILIVERDIN REDUCTASE A"/>
    <property type="match status" value="1"/>
</dbReference>
<evidence type="ECO:0000313" key="4">
    <source>
        <dbReference type="Proteomes" id="UP000236754"/>
    </source>
</evidence>
<dbReference type="EMBL" id="FNVU01000008">
    <property type="protein sequence ID" value="SEG67669.1"/>
    <property type="molecule type" value="Genomic_DNA"/>
</dbReference>
<gene>
    <name evidence="3" type="ORF">SAMN05216223_1089</name>
</gene>
<keyword evidence="4" id="KW-1185">Reference proteome</keyword>
<dbReference type="OrthoDB" id="179913at2"/>
<proteinExistence type="predicted"/>
<evidence type="ECO:0000259" key="2">
    <source>
        <dbReference type="Pfam" id="PF22725"/>
    </source>
</evidence>
<accession>A0A1H6C3X2</accession>
<dbReference type="Pfam" id="PF01408">
    <property type="entry name" value="GFO_IDH_MocA"/>
    <property type="match status" value="1"/>
</dbReference>
<dbReference type="GO" id="GO:0000166">
    <property type="term" value="F:nucleotide binding"/>
    <property type="evidence" value="ECO:0007669"/>
    <property type="project" value="InterPro"/>
</dbReference>
<dbReference type="InterPro" id="IPR055170">
    <property type="entry name" value="GFO_IDH_MocA-like_dom"/>
</dbReference>
<dbReference type="RefSeq" id="WP_103887132.1">
    <property type="nucleotide sequence ID" value="NZ_FNVU01000008.1"/>
</dbReference>
<dbReference type="PANTHER" id="PTHR43377:SF1">
    <property type="entry name" value="BILIVERDIN REDUCTASE A"/>
    <property type="match status" value="1"/>
</dbReference>
<protein>
    <submittedName>
        <fullName evidence="3">Predicted dehydrogenase</fullName>
    </submittedName>
</protein>
<dbReference type="InterPro" id="IPR036291">
    <property type="entry name" value="NAD(P)-bd_dom_sf"/>
</dbReference>
<dbReference type="Gene3D" id="3.30.360.10">
    <property type="entry name" value="Dihydrodipicolinate Reductase, domain 2"/>
    <property type="match status" value="1"/>
</dbReference>
<dbReference type="InterPro" id="IPR000683">
    <property type="entry name" value="Gfo/Idh/MocA-like_OxRdtase_N"/>
</dbReference>
<dbReference type="AlphaFoldDB" id="A0A1H6C3X2"/>